<dbReference type="GO" id="GO:0031681">
    <property type="term" value="F:G-protein beta-subunit binding"/>
    <property type="evidence" value="ECO:0000318"/>
    <property type="project" value="GO_Central"/>
</dbReference>
<dbReference type="OrthoDB" id="6264244at2759"/>
<dbReference type="InterPro" id="IPR015898">
    <property type="entry name" value="G-protein_gamma-like_dom"/>
</dbReference>
<dbReference type="Pfam" id="PF00631">
    <property type="entry name" value="G-gamma"/>
    <property type="match status" value="1"/>
</dbReference>
<dbReference type="SMART" id="SM01224">
    <property type="entry name" value="G_gamma"/>
    <property type="match status" value="1"/>
</dbReference>
<dbReference type="InterPro" id="IPR036284">
    <property type="entry name" value="GGL_sf"/>
</dbReference>
<dbReference type="Proteomes" id="UP000005239">
    <property type="component" value="Unassembled WGS sequence"/>
</dbReference>
<dbReference type="GO" id="GO:0007186">
    <property type="term" value="P:G protein-coupled receptor signaling pathway"/>
    <property type="evidence" value="ECO:0000318"/>
    <property type="project" value="GO_Central"/>
</dbReference>
<name>A0A454XKS2_PRIPA</name>
<gene>
    <name evidence="1" type="primary">WBGene00092573</name>
</gene>
<protein>
    <submittedName>
        <fullName evidence="1">G protein gamma domain-containing protein</fullName>
    </submittedName>
</protein>
<evidence type="ECO:0000313" key="2">
    <source>
        <dbReference type="Proteomes" id="UP000005239"/>
    </source>
</evidence>
<dbReference type="AlphaFoldDB" id="A0A454XKS2"/>
<keyword evidence="2" id="KW-1185">Reference proteome</keyword>
<dbReference type="Gene3D" id="4.10.260.10">
    <property type="entry name" value="Transducin (heterotrimeric G protein), gamma chain"/>
    <property type="match status" value="1"/>
</dbReference>
<organism evidence="1 2">
    <name type="scientific">Pristionchus pacificus</name>
    <name type="common">Parasitic nematode worm</name>
    <dbReference type="NCBI Taxonomy" id="54126"/>
    <lineage>
        <taxon>Eukaryota</taxon>
        <taxon>Metazoa</taxon>
        <taxon>Ecdysozoa</taxon>
        <taxon>Nematoda</taxon>
        <taxon>Chromadorea</taxon>
        <taxon>Rhabditida</taxon>
        <taxon>Rhabditina</taxon>
        <taxon>Diplogasteromorpha</taxon>
        <taxon>Diplogasteroidea</taxon>
        <taxon>Neodiplogasteridae</taxon>
        <taxon>Pristionchus</taxon>
    </lineage>
</organism>
<dbReference type="SUPFAM" id="SSF48670">
    <property type="entry name" value="Transducin (heterotrimeric G protein), gamma chain"/>
    <property type="match status" value="1"/>
</dbReference>
<evidence type="ECO:0000313" key="1">
    <source>
        <dbReference type="EnsemblMetazoa" id="PPA03019.1"/>
    </source>
</evidence>
<reference evidence="1" key="2">
    <citation type="submission" date="2022-06" db="UniProtKB">
        <authorList>
            <consortium name="EnsemblMetazoa"/>
        </authorList>
    </citation>
    <scope>IDENTIFICATION</scope>
    <source>
        <strain evidence="1">PS312</strain>
    </source>
</reference>
<proteinExistence type="predicted"/>
<accession>A0A454XKS2</accession>
<dbReference type="PROSITE" id="PS50058">
    <property type="entry name" value="G_PROTEIN_GAMMA"/>
    <property type="match status" value="1"/>
</dbReference>
<dbReference type="GO" id="GO:0005834">
    <property type="term" value="C:heterotrimeric G-protein complex"/>
    <property type="evidence" value="ECO:0000318"/>
    <property type="project" value="GO_Central"/>
</dbReference>
<sequence length="77" mass="8607">MPNELQKTVKAAKKSAVEYMGAVVEGLKANANMELVKVSEASADLLRFVAANEMDDPLVHKRKNEWKKQQPKNCAHQ</sequence>
<reference evidence="2" key="1">
    <citation type="journal article" date="2008" name="Nat. Genet.">
        <title>The Pristionchus pacificus genome provides a unique perspective on nematode lifestyle and parasitism.</title>
        <authorList>
            <person name="Dieterich C."/>
            <person name="Clifton S.W."/>
            <person name="Schuster L.N."/>
            <person name="Chinwalla A."/>
            <person name="Delehaunty K."/>
            <person name="Dinkelacker I."/>
            <person name="Fulton L."/>
            <person name="Fulton R."/>
            <person name="Godfrey J."/>
            <person name="Minx P."/>
            <person name="Mitreva M."/>
            <person name="Roeseler W."/>
            <person name="Tian H."/>
            <person name="Witte H."/>
            <person name="Yang S.P."/>
            <person name="Wilson R.K."/>
            <person name="Sommer R.J."/>
        </authorList>
    </citation>
    <scope>NUCLEOTIDE SEQUENCE [LARGE SCALE GENOMIC DNA]</scope>
    <source>
        <strain evidence="2">PS312</strain>
    </source>
</reference>
<dbReference type="EnsemblMetazoa" id="PPA03019.1">
    <property type="protein sequence ID" value="PPA03019.1"/>
    <property type="gene ID" value="WBGene00092573"/>
</dbReference>
<accession>A0A8R1Y885</accession>